<dbReference type="InterPro" id="IPR029058">
    <property type="entry name" value="AB_hydrolase_fold"/>
</dbReference>
<feature type="region of interest" description="Disordered" evidence="3">
    <location>
        <begin position="1"/>
        <end position="24"/>
    </location>
</feature>
<gene>
    <name evidence="5" type="ORF">AVDCRST_MAG30-4144</name>
</gene>
<protein>
    <submittedName>
        <fullName evidence="5">Serine esterase, putative</fullName>
    </submittedName>
</protein>
<sequence>MAQARLLARPAAEPSPVAGDRSAGIRELPVASGRPTLLRVPAALDPHAPAPVAVLLHGAGSDAHAGLSLLAGIADRAGLILIAPASRAPTWDVIAGGYGPDVEVIDAALRDVFARYPVDAERVALGGFSDGASYALSLGISNGDLFTHLIAFSPGFSKPARPEGQPLIFMTHGTGDRVLPIDRCSRRLVPGLRGTGYEVTYEEFDGGHIVPPDLARRAVTWLLG</sequence>
<name>A0A6J4TZL3_9ACTN</name>
<evidence type="ECO:0000256" key="2">
    <source>
        <dbReference type="ARBA" id="ARBA00022801"/>
    </source>
</evidence>
<reference evidence="5" key="1">
    <citation type="submission" date="2020-02" db="EMBL/GenBank/DDBJ databases">
        <authorList>
            <person name="Meier V. D."/>
        </authorList>
    </citation>
    <scope>NUCLEOTIDE SEQUENCE</scope>
    <source>
        <strain evidence="5">AVDCRST_MAG30</strain>
    </source>
</reference>
<evidence type="ECO:0000313" key="5">
    <source>
        <dbReference type="EMBL" id="CAA9535010.1"/>
    </source>
</evidence>
<dbReference type="EMBL" id="CADCVS010000541">
    <property type="protein sequence ID" value="CAA9535010.1"/>
    <property type="molecule type" value="Genomic_DNA"/>
</dbReference>
<feature type="domain" description="Phospholipase/carboxylesterase/thioesterase" evidence="4">
    <location>
        <begin position="115"/>
        <end position="182"/>
    </location>
</feature>
<keyword evidence="1" id="KW-0732">Signal</keyword>
<dbReference type="PANTHER" id="PTHR43037">
    <property type="entry name" value="UNNAMED PRODUCT-RELATED"/>
    <property type="match status" value="1"/>
</dbReference>
<accession>A0A6J4TZL3</accession>
<keyword evidence="2" id="KW-0378">Hydrolase</keyword>
<dbReference type="InterPro" id="IPR050955">
    <property type="entry name" value="Plant_Biomass_Hydrol_Est"/>
</dbReference>
<dbReference type="AlphaFoldDB" id="A0A6J4TZL3"/>
<evidence type="ECO:0000259" key="4">
    <source>
        <dbReference type="Pfam" id="PF02230"/>
    </source>
</evidence>
<dbReference type="SUPFAM" id="SSF53474">
    <property type="entry name" value="alpha/beta-Hydrolases"/>
    <property type="match status" value="1"/>
</dbReference>
<dbReference type="Pfam" id="PF02230">
    <property type="entry name" value="Abhydrolase_2"/>
    <property type="match status" value="1"/>
</dbReference>
<dbReference type="Gene3D" id="3.40.50.1820">
    <property type="entry name" value="alpha/beta hydrolase"/>
    <property type="match status" value="1"/>
</dbReference>
<dbReference type="GO" id="GO:0016787">
    <property type="term" value="F:hydrolase activity"/>
    <property type="evidence" value="ECO:0007669"/>
    <property type="project" value="UniProtKB-KW"/>
</dbReference>
<evidence type="ECO:0000256" key="1">
    <source>
        <dbReference type="ARBA" id="ARBA00022729"/>
    </source>
</evidence>
<evidence type="ECO:0000256" key="3">
    <source>
        <dbReference type="SAM" id="MobiDB-lite"/>
    </source>
</evidence>
<dbReference type="InterPro" id="IPR003140">
    <property type="entry name" value="PLipase/COase/thioEstase"/>
</dbReference>
<organism evidence="5">
    <name type="scientific">uncultured Solirubrobacteraceae bacterium</name>
    <dbReference type="NCBI Taxonomy" id="1162706"/>
    <lineage>
        <taxon>Bacteria</taxon>
        <taxon>Bacillati</taxon>
        <taxon>Actinomycetota</taxon>
        <taxon>Thermoleophilia</taxon>
        <taxon>Solirubrobacterales</taxon>
        <taxon>Solirubrobacteraceae</taxon>
        <taxon>environmental samples</taxon>
    </lineage>
</organism>
<proteinExistence type="predicted"/>
<dbReference type="PANTHER" id="PTHR43037:SF5">
    <property type="entry name" value="FERULOYL ESTERASE"/>
    <property type="match status" value="1"/>
</dbReference>